<dbReference type="Proteomes" id="UP001221546">
    <property type="component" value="Chromosome"/>
</dbReference>
<name>A0ABY8JKC8_9BRAD</name>
<dbReference type="EMBL" id="CP121646">
    <property type="protein sequence ID" value="WFU64846.1"/>
    <property type="molecule type" value="Genomic_DNA"/>
</dbReference>
<protein>
    <submittedName>
        <fullName evidence="1">Uncharacterized protein</fullName>
    </submittedName>
</protein>
<organism evidence="1 2">
    <name type="scientific">Bradyrhizobium brasilense</name>
    <dbReference type="NCBI Taxonomy" id="1419277"/>
    <lineage>
        <taxon>Bacteria</taxon>
        <taxon>Pseudomonadati</taxon>
        <taxon>Pseudomonadota</taxon>
        <taxon>Alphaproteobacteria</taxon>
        <taxon>Hyphomicrobiales</taxon>
        <taxon>Nitrobacteraceae</taxon>
        <taxon>Bradyrhizobium</taxon>
    </lineage>
</organism>
<proteinExistence type="predicted"/>
<dbReference type="RefSeq" id="WP_310885526.1">
    <property type="nucleotide sequence ID" value="NZ_CP121646.1"/>
</dbReference>
<evidence type="ECO:0000313" key="1">
    <source>
        <dbReference type="EMBL" id="WFU64846.1"/>
    </source>
</evidence>
<reference evidence="1 2" key="1">
    <citation type="submission" date="2023-04" db="EMBL/GenBank/DDBJ databases">
        <title>Australian commercial rhizobial inoculants.</title>
        <authorList>
            <person name="Kohlmeier M.G."/>
            <person name="O'Hara G.W."/>
            <person name="Colombi E."/>
            <person name="Ramsay J.P."/>
            <person name="Terpolilli J."/>
        </authorList>
    </citation>
    <scope>NUCLEOTIDE SEQUENCE [LARGE SCALE GENOMIC DNA]</scope>
    <source>
        <strain evidence="1 2">CB627</strain>
    </source>
</reference>
<gene>
    <name evidence="1" type="ORF">QA636_04660</name>
</gene>
<keyword evidence="2" id="KW-1185">Reference proteome</keyword>
<sequence>MTLAEVFALGIEGYRLCDRLAYHLLAFDPPITRAQVRAEYNAIDPYSTEKRRALVREQVRKRLASQTKRNCMCCRKPFPSEGHHNRLCDACRKRGYQMW</sequence>
<evidence type="ECO:0000313" key="2">
    <source>
        <dbReference type="Proteomes" id="UP001221546"/>
    </source>
</evidence>
<accession>A0ABY8JKC8</accession>